<dbReference type="EMBL" id="CP090164">
    <property type="protein sequence ID" value="UJO13535.1"/>
    <property type="molecule type" value="Genomic_DNA"/>
</dbReference>
<protein>
    <submittedName>
        <fullName evidence="1">Uncharacterized protein</fullName>
    </submittedName>
</protein>
<evidence type="ECO:0000313" key="1">
    <source>
        <dbReference type="EMBL" id="UJO13535.1"/>
    </source>
</evidence>
<keyword evidence="2" id="KW-1185">Reference proteome</keyword>
<dbReference type="GeneID" id="71982296"/>
<gene>
    <name evidence="1" type="ORF">CLAFUR5_02418</name>
</gene>
<dbReference type="Proteomes" id="UP000756132">
    <property type="component" value="Chromosome 2"/>
</dbReference>
<name>A0A9Q8L9S1_PASFU</name>
<evidence type="ECO:0000313" key="2">
    <source>
        <dbReference type="Proteomes" id="UP000756132"/>
    </source>
</evidence>
<reference evidence="1" key="1">
    <citation type="submission" date="2021-12" db="EMBL/GenBank/DDBJ databases">
        <authorList>
            <person name="Zaccaron A."/>
            <person name="Stergiopoulos I."/>
        </authorList>
    </citation>
    <scope>NUCLEOTIDE SEQUENCE</scope>
    <source>
        <strain evidence="1">Race5_Kim</strain>
    </source>
</reference>
<dbReference type="RefSeq" id="XP_047757901.1">
    <property type="nucleotide sequence ID" value="XM_047901566.1"/>
</dbReference>
<sequence>MLGSIPPSFVEEALTRCQKHAAELLCLLQEGQEQGGLLKAGLYGYCALTIGLMYRLYESHDDPAIASMAHMRVEQAVEFLGNHQQHQPVFNNMILSVQSFRPNVDVAKALINPVSLASKATIRDASTLWHLLDYARMPEISPSSPDDTGVMTGLLQEVIEQGESAGLEEGSGYFAAVDAASEGVYAQGAFVEGMAGGSLWPEQLPQQDTELEVAPQP</sequence>
<dbReference type="AlphaFoldDB" id="A0A9Q8L9S1"/>
<dbReference type="KEGG" id="ffu:CLAFUR5_02418"/>
<reference evidence="1" key="2">
    <citation type="journal article" date="2022" name="Microb. Genom.">
        <title>A chromosome-scale genome assembly of the tomato pathogen Cladosporium fulvum reveals a compartmentalized genome architecture and the presence of a dispensable chromosome.</title>
        <authorList>
            <person name="Zaccaron A.Z."/>
            <person name="Chen L.H."/>
            <person name="Samaras A."/>
            <person name="Stergiopoulos I."/>
        </authorList>
    </citation>
    <scope>NUCLEOTIDE SEQUENCE</scope>
    <source>
        <strain evidence="1">Race5_Kim</strain>
    </source>
</reference>
<accession>A0A9Q8L9S1</accession>
<proteinExistence type="predicted"/>
<organism evidence="1 2">
    <name type="scientific">Passalora fulva</name>
    <name type="common">Tomato leaf mold</name>
    <name type="synonym">Cladosporium fulvum</name>
    <dbReference type="NCBI Taxonomy" id="5499"/>
    <lineage>
        <taxon>Eukaryota</taxon>
        <taxon>Fungi</taxon>
        <taxon>Dikarya</taxon>
        <taxon>Ascomycota</taxon>
        <taxon>Pezizomycotina</taxon>
        <taxon>Dothideomycetes</taxon>
        <taxon>Dothideomycetidae</taxon>
        <taxon>Mycosphaerellales</taxon>
        <taxon>Mycosphaerellaceae</taxon>
        <taxon>Fulvia</taxon>
    </lineage>
</organism>